<organism evidence="5 6">
    <name type="scientific">Mycolicibacterium vulneris</name>
    <dbReference type="NCBI Taxonomy" id="547163"/>
    <lineage>
        <taxon>Bacteria</taxon>
        <taxon>Bacillati</taxon>
        <taxon>Actinomycetota</taxon>
        <taxon>Actinomycetes</taxon>
        <taxon>Mycobacteriales</taxon>
        <taxon>Mycobacteriaceae</taxon>
        <taxon>Mycolicibacterium</taxon>
    </lineage>
</organism>
<dbReference type="EMBL" id="NCXM01000054">
    <property type="protein sequence ID" value="OSC20876.1"/>
    <property type="molecule type" value="Genomic_DNA"/>
</dbReference>
<evidence type="ECO:0000259" key="4">
    <source>
        <dbReference type="PROSITE" id="PS51635"/>
    </source>
</evidence>
<dbReference type="CDD" id="cd07199">
    <property type="entry name" value="Pat17_PNPLA8_PNPLA9_like"/>
    <property type="match status" value="1"/>
</dbReference>
<dbReference type="PANTHER" id="PTHR24138">
    <property type="entry name" value="INTRACELLLAR PHOSPHOLIPASE A FAMILY"/>
    <property type="match status" value="1"/>
</dbReference>
<evidence type="ECO:0000313" key="6">
    <source>
        <dbReference type="Proteomes" id="UP000242320"/>
    </source>
</evidence>
<dbReference type="GO" id="GO:0016042">
    <property type="term" value="P:lipid catabolic process"/>
    <property type="evidence" value="ECO:0007669"/>
    <property type="project" value="UniProtKB-UniRule"/>
</dbReference>
<dbReference type="InterPro" id="IPR002641">
    <property type="entry name" value="PNPLA_dom"/>
</dbReference>
<accession>A0A1X2KI68</accession>
<proteinExistence type="predicted"/>
<evidence type="ECO:0000313" key="5">
    <source>
        <dbReference type="EMBL" id="OSC20876.1"/>
    </source>
</evidence>
<feature type="domain" description="PNPLA" evidence="4">
    <location>
        <begin position="16"/>
        <end position="198"/>
    </location>
</feature>
<keyword evidence="1 2" id="KW-0443">Lipid metabolism</keyword>
<evidence type="ECO:0000256" key="1">
    <source>
        <dbReference type="ARBA" id="ARBA00023098"/>
    </source>
</evidence>
<dbReference type="PROSITE" id="PS51635">
    <property type="entry name" value="PNPLA"/>
    <property type="match status" value="1"/>
</dbReference>
<feature type="active site" description="Proton acceptor" evidence="2">
    <location>
        <position position="185"/>
    </location>
</feature>
<comment type="caution">
    <text evidence="2">Lacks conserved residue(s) required for the propagation of feature annotation.</text>
</comment>
<evidence type="ECO:0000256" key="3">
    <source>
        <dbReference type="SAM" id="MobiDB-lite"/>
    </source>
</evidence>
<comment type="caution">
    <text evidence="5">The sequence shown here is derived from an EMBL/GenBank/DDBJ whole genome shotgun (WGS) entry which is preliminary data.</text>
</comment>
<protein>
    <submittedName>
        <fullName evidence="5">Patatin</fullName>
    </submittedName>
</protein>
<dbReference type="Pfam" id="PF01734">
    <property type="entry name" value="Patatin"/>
    <property type="match status" value="1"/>
</dbReference>
<dbReference type="AlphaFoldDB" id="A0A1X2KI68"/>
<dbReference type="InterPro" id="IPR016035">
    <property type="entry name" value="Acyl_Trfase/lysoPLipase"/>
</dbReference>
<dbReference type="InterPro" id="IPR047156">
    <property type="entry name" value="Teg/CotR/CapV-like"/>
</dbReference>
<dbReference type="PANTHER" id="PTHR24138:SF10">
    <property type="entry name" value="PHOSPHOLIPASE A2"/>
    <property type="match status" value="1"/>
</dbReference>
<keyword evidence="2" id="KW-0378">Hydrolase</keyword>
<dbReference type="GO" id="GO:0016787">
    <property type="term" value="F:hydrolase activity"/>
    <property type="evidence" value="ECO:0007669"/>
    <property type="project" value="UniProtKB-UniRule"/>
</dbReference>
<sequence length="336" mass="36016">MNKAPVSSRPHRFQVLALDGGGAKALFTAHVLARLEADLGICVGDSFDLIAGTSAGGIIALGLGAGMRPAEIVEHYGALTGRVFPYGRWAKWHYRLRPWANAYSGEVLRLALGEVLGSRLLGQSHNRLVIPSWDVQRGEVHLFKTPHHVRLRRDWRIPMVDVALATTAAPTFFPAATVDGQRLVDGGVWANNPSVVAIGEAVSMLDVPLRSIRVLNVGTVDQRTHHPRRYDVGGWATWATTATPLMLTASSRGAQGTAMHLVGAQNYARFDVTVPGSIFTLDRADPEALAGLAAGQSRLLSPIYAEMFADHVAPPYTPIHGPGSRRATPTPPGGDS</sequence>
<feature type="active site" description="Nucleophile" evidence="2">
    <location>
        <position position="54"/>
    </location>
</feature>
<keyword evidence="2" id="KW-0442">Lipid degradation</keyword>
<dbReference type="NCBIfam" id="NF041079">
    <property type="entry name" value="CBASS_lipase"/>
    <property type="match status" value="1"/>
</dbReference>
<dbReference type="Proteomes" id="UP000242320">
    <property type="component" value="Unassembled WGS sequence"/>
</dbReference>
<feature type="short sequence motif" description="GXSXG" evidence="2">
    <location>
        <begin position="52"/>
        <end position="56"/>
    </location>
</feature>
<feature type="region of interest" description="Disordered" evidence="3">
    <location>
        <begin position="315"/>
        <end position="336"/>
    </location>
</feature>
<keyword evidence="6" id="KW-1185">Reference proteome</keyword>
<name>A0A1X2KI68_9MYCO</name>
<dbReference type="Gene3D" id="3.40.1090.10">
    <property type="entry name" value="Cytosolic phospholipase A2 catalytic domain"/>
    <property type="match status" value="1"/>
</dbReference>
<dbReference type="RefSeq" id="WP_085293066.1">
    <property type="nucleotide sequence ID" value="NZ_NCXM01000054.1"/>
</dbReference>
<feature type="short sequence motif" description="DGA/G" evidence="2">
    <location>
        <begin position="185"/>
        <end position="187"/>
    </location>
</feature>
<gene>
    <name evidence="5" type="ORF">B8W69_28755</name>
</gene>
<dbReference type="OrthoDB" id="9807112at2"/>
<dbReference type="SUPFAM" id="SSF52151">
    <property type="entry name" value="FabD/lysophospholipase-like"/>
    <property type="match status" value="1"/>
</dbReference>
<reference evidence="5 6" key="1">
    <citation type="submission" date="2017-04" db="EMBL/GenBank/DDBJ databases">
        <title>The new phylogeny of genus Mycobacterium.</title>
        <authorList>
            <person name="Tortoli E."/>
            <person name="Trovato A."/>
            <person name="Cirillo D.M."/>
        </authorList>
    </citation>
    <scope>NUCLEOTIDE SEQUENCE [LARGE SCALE GENOMIC DNA]</scope>
    <source>
        <strain evidence="5 6">DSM 45247</strain>
    </source>
</reference>
<evidence type="ECO:0000256" key="2">
    <source>
        <dbReference type="PROSITE-ProRule" id="PRU01161"/>
    </source>
</evidence>